<proteinExistence type="predicted"/>
<dbReference type="Proteomes" id="UP000070089">
    <property type="component" value="Unassembled WGS sequence"/>
</dbReference>
<sequence length="668" mass="74916">MPECLVCYKETGSRCSLCLSPLCEDHLLPLSLHKQQCSNISRKRFTEVVTQKGLNDKASQAYQHLQNLHSEWEQAVVGSIQADNYSSKLDTLLHALYFSTALFGDSHLLSQDAITRLLLLLSDGHVDSAIVSKILDNLIEYPLKMSSKIRYLFNLLVLSSGHTMASLKVVSTDKYLRIRRNMNQAVFLLLSGERYSAQALLTTVLHTECSAIETAALRYVWYCAQTSSEGRRATLCLVTERDLEQSFPKLHDGRDVVAFFMQALLYFTRYNNQSDYSIQTIHDKMLVARSMLRDIMHMLQDVLTLNSLMLAALYVKVLAVLAETSSLSSFTYECGKEADRIYTQFFLSSRESSAPEHTIESHDGPHEQELAIDDLSTVTPPFRRMCHRLIFFPDDSSPPVLVTTIPGNPCVQVEQTFNMSKIITSVRALVSKRQKDRSITRRVTSSFADQRLLPLHCRSPATKVVSGLTVSMPIDSLQKSGTCRANFSGSSSKGVMEANLRVHDILADKKQLHKRRIKACNRLTNVTFISTDVDLDLLENRLHSSKIGDFIRKPGDQYIAALTKKVSSPYSEQSLCKFSKDLTRKKLTKDIDELINETIDAANTPVETGIVTGASCPDIKKPFSELTRTAIKDKSWEGVDSLLAETVDVIGELNAYESNELRPDCAQV</sequence>
<dbReference type="AlphaFoldDB" id="A0A132NRD4"/>
<dbReference type="OrthoDB" id="10254990at2759"/>
<name>A0A132NRD4_GIAIN</name>
<dbReference type="EMBL" id="JXTI01000109">
    <property type="protein sequence ID" value="KWX12596.1"/>
    <property type="molecule type" value="Genomic_DNA"/>
</dbReference>
<protein>
    <submittedName>
        <fullName evidence="1">Uncharacterized protein</fullName>
    </submittedName>
</protein>
<comment type="caution">
    <text evidence="1">The sequence shown here is derived from an EMBL/GenBank/DDBJ whole genome shotgun (WGS) entry which is preliminary data.</text>
</comment>
<gene>
    <name evidence="1" type="ORF">QR46_3436</name>
</gene>
<dbReference type="VEuPathDB" id="GiardiaDB:QR46_3436"/>
<organism evidence="1 2">
    <name type="scientific">Giardia duodenalis assemblage B</name>
    <dbReference type="NCBI Taxonomy" id="1394984"/>
    <lineage>
        <taxon>Eukaryota</taxon>
        <taxon>Metamonada</taxon>
        <taxon>Diplomonadida</taxon>
        <taxon>Hexamitidae</taxon>
        <taxon>Giardiinae</taxon>
        <taxon>Giardia</taxon>
    </lineage>
</organism>
<accession>A0A132NRD4</accession>
<reference evidence="1 2" key="1">
    <citation type="journal article" date="2015" name="Mol. Biochem. Parasitol.">
        <title>Identification of polymorphic genes for use in assemblage B genotyping assays through comparative genomics of multiple assemblage B Giardia duodenalis isolates.</title>
        <authorList>
            <person name="Wielinga C."/>
            <person name="Thompson R.C."/>
            <person name="Monis P."/>
            <person name="Ryan U."/>
        </authorList>
    </citation>
    <scope>NUCLEOTIDE SEQUENCE [LARGE SCALE GENOMIC DNA]</scope>
    <source>
        <strain evidence="1 2">BAH15c1</strain>
    </source>
</reference>
<evidence type="ECO:0000313" key="1">
    <source>
        <dbReference type="EMBL" id="KWX12596.1"/>
    </source>
</evidence>
<evidence type="ECO:0000313" key="2">
    <source>
        <dbReference type="Proteomes" id="UP000070089"/>
    </source>
</evidence>